<dbReference type="Gene3D" id="3.30.450.20">
    <property type="entry name" value="PAS domain"/>
    <property type="match status" value="1"/>
</dbReference>
<dbReference type="GO" id="GO:0003824">
    <property type="term" value="F:catalytic activity"/>
    <property type="evidence" value="ECO:0007669"/>
    <property type="project" value="UniProtKB-ARBA"/>
</dbReference>
<dbReference type="InterPro" id="IPR052163">
    <property type="entry name" value="DGC-Regulatory_Protein"/>
</dbReference>
<evidence type="ECO:0000259" key="2">
    <source>
        <dbReference type="PROSITE" id="PS50887"/>
    </source>
</evidence>
<dbReference type="InterPro" id="IPR003018">
    <property type="entry name" value="GAF"/>
</dbReference>
<dbReference type="EMBL" id="FOSP01000001">
    <property type="protein sequence ID" value="SFK15776.1"/>
    <property type="molecule type" value="Genomic_DNA"/>
</dbReference>
<dbReference type="STRING" id="52441.SAMN05216302_1001166"/>
<evidence type="ECO:0000313" key="3">
    <source>
        <dbReference type="EMBL" id="SFK15776.1"/>
    </source>
</evidence>
<evidence type="ECO:0000259" key="1">
    <source>
        <dbReference type="PROSITE" id="PS50112"/>
    </source>
</evidence>
<dbReference type="PROSITE" id="PS50112">
    <property type="entry name" value="PAS"/>
    <property type="match status" value="1"/>
</dbReference>
<dbReference type="PANTHER" id="PTHR46663:SF3">
    <property type="entry name" value="SLL0267 PROTEIN"/>
    <property type="match status" value="1"/>
</dbReference>
<dbReference type="NCBIfam" id="TIGR00254">
    <property type="entry name" value="GGDEF"/>
    <property type="match status" value="1"/>
</dbReference>
<gene>
    <name evidence="3" type="ORF">SAMN05216302_1001166</name>
</gene>
<dbReference type="InterPro" id="IPR000014">
    <property type="entry name" value="PAS"/>
</dbReference>
<dbReference type="SUPFAM" id="SSF55073">
    <property type="entry name" value="Nucleotide cyclase"/>
    <property type="match status" value="1"/>
</dbReference>
<feature type="domain" description="GGDEF" evidence="2">
    <location>
        <begin position="317"/>
        <end position="450"/>
    </location>
</feature>
<accession>A0A1I3XA08</accession>
<dbReference type="PANTHER" id="PTHR46663">
    <property type="entry name" value="DIGUANYLATE CYCLASE DGCT-RELATED"/>
    <property type="match status" value="1"/>
</dbReference>
<dbReference type="InterPro" id="IPR035965">
    <property type="entry name" value="PAS-like_dom_sf"/>
</dbReference>
<dbReference type="SMART" id="SM00091">
    <property type="entry name" value="PAS"/>
    <property type="match status" value="1"/>
</dbReference>
<dbReference type="OrthoDB" id="9812260at2"/>
<dbReference type="SUPFAM" id="SSF55781">
    <property type="entry name" value="GAF domain-like"/>
    <property type="match status" value="1"/>
</dbReference>
<dbReference type="InterPro" id="IPR013655">
    <property type="entry name" value="PAS_fold_3"/>
</dbReference>
<dbReference type="InterPro" id="IPR029787">
    <property type="entry name" value="Nucleotide_cyclase"/>
</dbReference>
<keyword evidence="4" id="KW-1185">Reference proteome</keyword>
<dbReference type="CDD" id="cd01949">
    <property type="entry name" value="GGDEF"/>
    <property type="match status" value="1"/>
</dbReference>
<dbReference type="PROSITE" id="PS50887">
    <property type="entry name" value="GGDEF"/>
    <property type="match status" value="1"/>
</dbReference>
<dbReference type="SMART" id="SM00267">
    <property type="entry name" value="GGDEF"/>
    <property type="match status" value="1"/>
</dbReference>
<organism evidence="3 4">
    <name type="scientific">Nitrosomonas aestuarii</name>
    <dbReference type="NCBI Taxonomy" id="52441"/>
    <lineage>
        <taxon>Bacteria</taxon>
        <taxon>Pseudomonadati</taxon>
        <taxon>Pseudomonadota</taxon>
        <taxon>Betaproteobacteria</taxon>
        <taxon>Nitrosomonadales</taxon>
        <taxon>Nitrosomonadaceae</taxon>
        <taxon>Nitrosomonas</taxon>
    </lineage>
</organism>
<dbReference type="CDD" id="cd00130">
    <property type="entry name" value="PAS"/>
    <property type="match status" value="1"/>
</dbReference>
<dbReference type="FunFam" id="3.30.70.270:FF:000001">
    <property type="entry name" value="Diguanylate cyclase domain protein"/>
    <property type="match status" value="1"/>
</dbReference>
<dbReference type="Pfam" id="PF08447">
    <property type="entry name" value="PAS_3"/>
    <property type="match status" value="1"/>
</dbReference>
<dbReference type="Pfam" id="PF01590">
    <property type="entry name" value="GAF"/>
    <property type="match status" value="1"/>
</dbReference>
<proteinExistence type="predicted"/>
<dbReference type="NCBIfam" id="TIGR00229">
    <property type="entry name" value="sensory_box"/>
    <property type="match status" value="1"/>
</dbReference>
<dbReference type="Proteomes" id="UP000199533">
    <property type="component" value="Unassembled WGS sequence"/>
</dbReference>
<dbReference type="SMART" id="SM00065">
    <property type="entry name" value="GAF"/>
    <property type="match status" value="1"/>
</dbReference>
<dbReference type="RefSeq" id="WP_090696438.1">
    <property type="nucleotide sequence ID" value="NZ_FOSP01000001.1"/>
</dbReference>
<dbReference type="InterPro" id="IPR000160">
    <property type="entry name" value="GGDEF_dom"/>
</dbReference>
<dbReference type="Gene3D" id="3.30.70.270">
    <property type="match status" value="1"/>
</dbReference>
<dbReference type="InterPro" id="IPR029016">
    <property type="entry name" value="GAF-like_dom_sf"/>
</dbReference>
<evidence type="ECO:0000313" key="4">
    <source>
        <dbReference type="Proteomes" id="UP000199533"/>
    </source>
</evidence>
<feature type="domain" description="PAS" evidence="1">
    <location>
        <begin position="5"/>
        <end position="62"/>
    </location>
</feature>
<dbReference type="InterPro" id="IPR043128">
    <property type="entry name" value="Rev_trsase/Diguanyl_cyclase"/>
</dbReference>
<protein>
    <submittedName>
        <fullName evidence="3">PAS domain S-box-containing protein/diguanylate cyclase (GGDEF) domain-containing protein</fullName>
    </submittedName>
</protein>
<sequence>MNTDNYKILSNYIDLLLDAICVVNEHGCFEFVSAGAERIFGYTPSEMLGRPMIELVHPDDREHTLQVASEINSGVIKVDFENRYIRKNGQIVHLLWSARWSQTHQCRVAVARNITRRKQAEARQEALYAISEAAFAAEDLLALYRSIHQIIVRLMPAQHFAIALQDNGHSMPHFPYSTIEPASGGINMTQLCSKVIRRGETLLVMEDNPAGQPSVFRAIAAEADGPEISWLGVPLKSHQAIIGALVLHHTNKIIYNSAEINMLEFVSTQVALAIERKRMMARLEYLALYDSLTGLPNRVLFHDRVQSALARTRREPDKFALLYLDLDKFKLVNDECGHSEGDKLLQQAAQRIKACLRETDTVARFGGDEFVILLEHIDGDNVAAQIAEKIRLSLQLPFTLINSQQHIFPSIGVALFPCHGTDAQQLLRLADEAMYDVKNDGGNAVRFADQCSVLYRW</sequence>
<dbReference type="Gene3D" id="3.30.450.40">
    <property type="match status" value="1"/>
</dbReference>
<name>A0A1I3XA08_9PROT</name>
<reference evidence="4" key="1">
    <citation type="submission" date="2016-10" db="EMBL/GenBank/DDBJ databases">
        <authorList>
            <person name="Varghese N."/>
            <person name="Submissions S."/>
        </authorList>
    </citation>
    <scope>NUCLEOTIDE SEQUENCE [LARGE SCALE GENOMIC DNA]</scope>
    <source>
        <strain evidence="4">Nm69</strain>
    </source>
</reference>
<dbReference type="SUPFAM" id="SSF55785">
    <property type="entry name" value="PYP-like sensor domain (PAS domain)"/>
    <property type="match status" value="1"/>
</dbReference>
<dbReference type="AlphaFoldDB" id="A0A1I3XA08"/>
<dbReference type="Pfam" id="PF00990">
    <property type="entry name" value="GGDEF"/>
    <property type="match status" value="1"/>
</dbReference>